<proteinExistence type="predicted"/>
<evidence type="ECO:0000313" key="2">
    <source>
        <dbReference type="EMBL" id="PKR77600.1"/>
    </source>
</evidence>
<feature type="transmembrane region" description="Helical" evidence="1">
    <location>
        <begin position="54"/>
        <end position="73"/>
    </location>
</feature>
<dbReference type="RefSeq" id="WP_101331208.1">
    <property type="nucleotide sequence ID" value="NZ_PJNH01000002.1"/>
</dbReference>
<dbReference type="Proteomes" id="UP000243524">
    <property type="component" value="Unassembled WGS sequence"/>
</dbReference>
<keyword evidence="1" id="KW-1133">Transmembrane helix</keyword>
<dbReference type="AlphaFoldDB" id="A0A2I0QU27"/>
<name>A0A2I0QU27_9BACI</name>
<feature type="transmembrane region" description="Helical" evidence="1">
    <location>
        <begin position="85"/>
        <end position="102"/>
    </location>
</feature>
<organism evidence="2 3">
    <name type="scientific">Halalkalibacillus sediminis</name>
    <dbReference type="NCBI Taxonomy" id="2018042"/>
    <lineage>
        <taxon>Bacteria</taxon>
        <taxon>Bacillati</taxon>
        <taxon>Bacillota</taxon>
        <taxon>Bacilli</taxon>
        <taxon>Bacillales</taxon>
        <taxon>Bacillaceae</taxon>
        <taxon>Halalkalibacillus</taxon>
    </lineage>
</organism>
<sequence length="225" mass="26177">MGLEIFHLTLPMSALVLGIFTGYFTKWWAGPIFSTIFLTSFYAIFMYFEAGPQISFTLFMIIILVVSGINWVIGWNIKNARTKTIGRLVPLLSVVILIFYLVTMELQFKTFDETLSFETEDISRAVIIYRGEGLPPTGEEKEATIDGDDARSLVESFSNMELRKNNDRVYSGNYEIRFYYSNQLFWINFDTVNDDIAIQGEEYDILDDFHYQEILDKIELKERNH</sequence>
<comment type="caution">
    <text evidence="2">The sequence shown here is derived from an EMBL/GenBank/DDBJ whole genome shotgun (WGS) entry which is preliminary data.</text>
</comment>
<protein>
    <submittedName>
        <fullName evidence="2">Uncharacterized protein</fullName>
    </submittedName>
</protein>
<keyword evidence="3" id="KW-1185">Reference proteome</keyword>
<feature type="transmembrane region" description="Helical" evidence="1">
    <location>
        <begin position="6"/>
        <end position="24"/>
    </location>
</feature>
<feature type="transmembrane region" description="Helical" evidence="1">
    <location>
        <begin position="31"/>
        <end position="48"/>
    </location>
</feature>
<keyword evidence="1" id="KW-0812">Transmembrane</keyword>
<keyword evidence="1" id="KW-0472">Membrane</keyword>
<gene>
    <name evidence="2" type="ORF">CEY16_06580</name>
</gene>
<evidence type="ECO:0000313" key="3">
    <source>
        <dbReference type="Proteomes" id="UP000243524"/>
    </source>
</evidence>
<dbReference type="EMBL" id="PJNH01000002">
    <property type="protein sequence ID" value="PKR77600.1"/>
    <property type="molecule type" value="Genomic_DNA"/>
</dbReference>
<evidence type="ECO:0000256" key="1">
    <source>
        <dbReference type="SAM" id="Phobius"/>
    </source>
</evidence>
<accession>A0A2I0QU27</accession>
<reference evidence="2 3" key="1">
    <citation type="submission" date="2017-06" db="EMBL/GenBank/DDBJ databases">
        <title>the draft geome sequence of Illustriluteabacillus marina B3227.</title>
        <authorList>
            <person name="He R.-H."/>
            <person name="Du Z.-J."/>
        </authorList>
    </citation>
    <scope>NUCLEOTIDE SEQUENCE [LARGE SCALE GENOMIC DNA]</scope>
    <source>
        <strain evidence="2 3">B3227</strain>
    </source>
</reference>